<feature type="compositionally biased region" description="Polar residues" evidence="1">
    <location>
        <begin position="40"/>
        <end position="50"/>
    </location>
</feature>
<dbReference type="AlphaFoldDB" id="A0A5N6T016"/>
<proteinExistence type="predicted"/>
<dbReference type="GeneID" id="43646035"/>
<dbReference type="OrthoDB" id="5342184at2759"/>
<evidence type="ECO:0000256" key="1">
    <source>
        <dbReference type="SAM" id="MobiDB-lite"/>
    </source>
</evidence>
<keyword evidence="4" id="KW-1185">Reference proteome</keyword>
<feature type="signal peptide" evidence="2">
    <location>
        <begin position="1"/>
        <end position="22"/>
    </location>
</feature>
<evidence type="ECO:0000313" key="4">
    <source>
        <dbReference type="Proteomes" id="UP000325672"/>
    </source>
</evidence>
<reference evidence="3 4" key="1">
    <citation type="submission" date="2019-04" db="EMBL/GenBank/DDBJ databases">
        <title>Friends and foes A comparative genomics study of 23 Aspergillus species from section Flavi.</title>
        <authorList>
            <consortium name="DOE Joint Genome Institute"/>
            <person name="Kjaerbolling I."/>
            <person name="Vesth T."/>
            <person name="Frisvad J.C."/>
            <person name="Nybo J.L."/>
            <person name="Theobald S."/>
            <person name="Kildgaard S."/>
            <person name="Isbrandt T."/>
            <person name="Kuo A."/>
            <person name="Sato A."/>
            <person name="Lyhne E.K."/>
            <person name="Kogle M.E."/>
            <person name="Wiebenga A."/>
            <person name="Kun R.S."/>
            <person name="Lubbers R.J."/>
            <person name="Makela M.R."/>
            <person name="Barry K."/>
            <person name="Chovatia M."/>
            <person name="Clum A."/>
            <person name="Daum C."/>
            <person name="Haridas S."/>
            <person name="He G."/>
            <person name="LaButti K."/>
            <person name="Lipzen A."/>
            <person name="Mondo S."/>
            <person name="Riley R."/>
            <person name="Salamov A."/>
            <person name="Simmons B.A."/>
            <person name="Magnuson J.K."/>
            <person name="Henrissat B."/>
            <person name="Mortensen U.H."/>
            <person name="Larsen T.O."/>
            <person name="Devries R.P."/>
            <person name="Grigoriev I.V."/>
            <person name="Machida M."/>
            <person name="Baker S.E."/>
            <person name="Andersen M.R."/>
        </authorList>
    </citation>
    <scope>NUCLEOTIDE SEQUENCE [LARGE SCALE GENOMIC DNA]</scope>
    <source>
        <strain evidence="3 4">CBS 117625</strain>
    </source>
</reference>
<dbReference type="PANTHER" id="PTHR35040:SF7">
    <property type="entry name" value="FIBRONECTIN TYPE-III DOMAIN-CONTAINING PROTEIN-RELATED"/>
    <property type="match status" value="1"/>
</dbReference>
<organism evidence="3 4">
    <name type="scientific">Aspergillus pseudotamarii</name>
    <dbReference type="NCBI Taxonomy" id="132259"/>
    <lineage>
        <taxon>Eukaryota</taxon>
        <taxon>Fungi</taxon>
        <taxon>Dikarya</taxon>
        <taxon>Ascomycota</taxon>
        <taxon>Pezizomycotina</taxon>
        <taxon>Eurotiomycetes</taxon>
        <taxon>Eurotiomycetidae</taxon>
        <taxon>Eurotiales</taxon>
        <taxon>Aspergillaceae</taxon>
        <taxon>Aspergillus</taxon>
        <taxon>Aspergillus subgen. Circumdati</taxon>
    </lineage>
</organism>
<accession>A0A5N6T016</accession>
<dbReference type="EMBL" id="ML743568">
    <property type="protein sequence ID" value="KAE8139053.1"/>
    <property type="molecule type" value="Genomic_DNA"/>
</dbReference>
<protein>
    <submittedName>
        <fullName evidence="3">Spherulation-specific family 4-domain-containing protein</fullName>
    </submittedName>
</protein>
<dbReference type="RefSeq" id="XP_031915116.1">
    <property type="nucleotide sequence ID" value="XM_032061825.1"/>
</dbReference>
<feature type="region of interest" description="Disordered" evidence="1">
    <location>
        <begin position="34"/>
        <end position="55"/>
    </location>
</feature>
<dbReference type="InterPro" id="IPR021986">
    <property type="entry name" value="Spherulin4"/>
</dbReference>
<dbReference type="Pfam" id="PF12138">
    <property type="entry name" value="Spherulin4"/>
    <property type="match status" value="1"/>
</dbReference>
<gene>
    <name evidence="3" type="ORF">BDV38DRAFT_291767</name>
</gene>
<sequence length="319" mass="34350">MLSVNMLRVLSYLLLLFQVAHTAIIPIRQYSSEDQDDSTNRVTGSQTGEPSLTLMGPSALATSTTSLQPGGDFAGNTEIIIPYYVYPAEGAWTPLEQLIANNPNVKFTIIINPSSGPGGDTLPDTNWRKVIPKLTGHSNVAVIGYVSTCYGGRPISAVQNDIATYANWPTVSGDASFAVHGIFLDEAAAEPDDKKVTFYKQITSLIKENKGFGPQNNVVMNPGTIPDSAYLDIPDSTVIFESPHSKFQEALAGHDFDRVKNMDKARLSSMVTSVPTGTDLAGLVAQLREITGHIYLSNSASYLEYSQALEEAARIIGSS</sequence>
<feature type="chain" id="PRO_5024847306" evidence="2">
    <location>
        <begin position="23"/>
        <end position="319"/>
    </location>
</feature>
<name>A0A5N6T016_ASPPS</name>
<keyword evidence="2" id="KW-0732">Signal</keyword>
<evidence type="ECO:0000256" key="2">
    <source>
        <dbReference type="SAM" id="SignalP"/>
    </source>
</evidence>
<dbReference type="Proteomes" id="UP000325672">
    <property type="component" value="Unassembled WGS sequence"/>
</dbReference>
<evidence type="ECO:0000313" key="3">
    <source>
        <dbReference type="EMBL" id="KAE8139053.1"/>
    </source>
</evidence>
<dbReference type="PANTHER" id="PTHR35040">
    <property type="match status" value="1"/>
</dbReference>